<evidence type="ECO:0008006" key="4">
    <source>
        <dbReference type="Google" id="ProtNLM"/>
    </source>
</evidence>
<evidence type="ECO:0000313" key="2">
    <source>
        <dbReference type="EMBL" id="SHH04749.1"/>
    </source>
</evidence>
<dbReference type="EMBL" id="LT670818">
    <property type="protein sequence ID" value="SHH04749.1"/>
    <property type="molecule type" value="Genomic_DNA"/>
</dbReference>
<evidence type="ECO:0000313" key="3">
    <source>
        <dbReference type="Proteomes" id="UP000190675"/>
    </source>
</evidence>
<reference evidence="2 3" key="1">
    <citation type="submission" date="2016-11" db="EMBL/GenBank/DDBJ databases">
        <authorList>
            <person name="Jaros S."/>
            <person name="Januszkiewicz K."/>
            <person name="Wedrychowicz H."/>
        </authorList>
    </citation>
    <scope>NUCLEOTIDE SEQUENCE [LARGE SCALE GENOMIC DNA]</scope>
    <source>
        <strain evidence="2 3">GAS242</strain>
    </source>
</reference>
<sequence length="87" mass="9481">MVLACVPGNARATCGVTRASYAALQMLMAYSDVVKTLGCEGEHIFDRKDDPSMVSYEYMWDGAAPRSSVSLVFGNGKLMSMSQYNLD</sequence>
<dbReference type="Gene3D" id="3.30.1450.10">
    <property type="match status" value="1"/>
</dbReference>
<keyword evidence="1" id="KW-0732">Signal</keyword>
<dbReference type="Proteomes" id="UP000190675">
    <property type="component" value="Chromosome I"/>
</dbReference>
<organism evidence="2 3">
    <name type="scientific">Bradyrhizobium erythrophlei</name>
    <dbReference type="NCBI Taxonomy" id="1437360"/>
    <lineage>
        <taxon>Bacteria</taxon>
        <taxon>Pseudomonadati</taxon>
        <taxon>Pseudomonadota</taxon>
        <taxon>Alphaproteobacteria</taxon>
        <taxon>Hyphomicrobiales</taxon>
        <taxon>Nitrobacteraceae</taxon>
        <taxon>Bradyrhizobium</taxon>
    </lineage>
</organism>
<protein>
    <recommendedName>
        <fullName evidence="4">SmpA / OmlA family protein</fullName>
    </recommendedName>
</protein>
<proteinExistence type="predicted"/>
<evidence type="ECO:0000256" key="1">
    <source>
        <dbReference type="ARBA" id="ARBA00022729"/>
    </source>
</evidence>
<accession>A0A1M5PTC5</accession>
<gene>
    <name evidence="2" type="ORF">SAMN05444169_5444</name>
</gene>
<dbReference type="AlphaFoldDB" id="A0A1M5PTC5"/>
<dbReference type="InterPro" id="IPR037873">
    <property type="entry name" value="BamE-like"/>
</dbReference>
<name>A0A1M5PTC5_9BRAD</name>